<reference evidence="2" key="1">
    <citation type="submission" date="2014-09" db="EMBL/GenBank/DDBJ databases">
        <authorList>
            <person name="Magalhaes I.L.F."/>
            <person name="Oliveira U."/>
            <person name="Santos F.R."/>
            <person name="Vidigal T.H.D.A."/>
            <person name="Brescovit A.D."/>
            <person name="Santos A.J."/>
        </authorList>
    </citation>
    <scope>NUCLEOTIDE SEQUENCE</scope>
    <source>
        <tissue evidence="2">Shoot tissue taken approximately 20 cm above the soil surface</tissue>
    </source>
</reference>
<protein>
    <submittedName>
        <fullName evidence="2">Uncharacterized protein</fullName>
    </submittedName>
</protein>
<feature type="transmembrane region" description="Helical" evidence="1">
    <location>
        <begin position="21"/>
        <end position="41"/>
    </location>
</feature>
<organism evidence="2">
    <name type="scientific">Arundo donax</name>
    <name type="common">Giant reed</name>
    <name type="synonym">Donax arundinaceus</name>
    <dbReference type="NCBI Taxonomy" id="35708"/>
    <lineage>
        <taxon>Eukaryota</taxon>
        <taxon>Viridiplantae</taxon>
        <taxon>Streptophyta</taxon>
        <taxon>Embryophyta</taxon>
        <taxon>Tracheophyta</taxon>
        <taxon>Spermatophyta</taxon>
        <taxon>Magnoliopsida</taxon>
        <taxon>Liliopsida</taxon>
        <taxon>Poales</taxon>
        <taxon>Poaceae</taxon>
        <taxon>PACMAD clade</taxon>
        <taxon>Arundinoideae</taxon>
        <taxon>Arundineae</taxon>
        <taxon>Arundo</taxon>
    </lineage>
</organism>
<accession>A0A0A8Z8P8</accession>
<reference evidence="2" key="2">
    <citation type="journal article" date="2015" name="Data Brief">
        <title>Shoot transcriptome of the giant reed, Arundo donax.</title>
        <authorList>
            <person name="Barrero R.A."/>
            <person name="Guerrero F.D."/>
            <person name="Moolhuijzen P."/>
            <person name="Goolsby J.A."/>
            <person name="Tidwell J."/>
            <person name="Bellgard S.E."/>
            <person name="Bellgard M.I."/>
        </authorList>
    </citation>
    <scope>NUCLEOTIDE SEQUENCE</scope>
    <source>
        <tissue evidence="2">Shoot tissue taken approximately 20 cm above the soil surface</tissue>
    </source>
</reference>
<keyword evidence="1" id="KW-1133">Transmembrane helix</keyword>
<evidence type="ECO:0000256" key="1">
    <source>
        <dbReference type="SAM" id="Phobius"/>
    </source>
</evidence>
<proteinExistence type="predicted"/>
<evidence type="ECO:0000313" key="2">
    <source>
        <dbReference type="EMBL" id="JAD31242.1"/>
    </source>
</evidence>
<sequence>MHRMTKHLCLTCHLWLRSTNLPFLILLIHVVQLMVQCQLFWD</sequence>
<dbReference type="EMBL" id="GBRH01266653">
    <property type="protein sequence ID" value="JAD31242.1"/>
    <property type="molecule type" value="Transcribed_RNA"/>
</dbReference>
<keyword evidence="1" id="KW-0812">Transmembrane</keyword>
<name>A0A0A8Z8P8_ARUDO</name>
<dbReference type="AlphaFoldDB" id="A0A0A8Z8P8"/>
<keyword evidence="1" id="KW-0472">Membrane</keyword>